<evidence type="ECO:0000313" key="2">
    <source>
        <dbReference type="EMBL" id="SEA20376.1"/>
    </source>
</evidence>
<keyword evidence="1" id="KW-0732">Signal</keyword>
<evidence type="ECO:0000256" key="1">
    <source>
        <dbReference type="SAM" id="SignalP"/>
    </source>
</evidence>
<dbReference type="Proteomes" id="UP000198658">
    <property type="component" value="Unassembled WGS sequence"/>
</dbReference>
<gene>
    <name evidence="2" type="ORF">SAMN05216562_2272</name>
</gene>
<dbReference type="OrthoDB" id="8639774at2"/>
<dbReference type="RefSeq" id="WP_139304867.1">
    <property type="nucleotide sequence ID" value="NZ_FNQO01000002.1"/>
</dbReference>
<accession>A0A1H3Z9G5</accession>
<evidence type="ECO:0000313" key="3">
    <source>
        <dbReference type="Proteomes" id="UP000198658"/>
    </source>
</evidence>
<feature type="signal peptide" evidence="1">
    <location>
        <begin position="1"/>
        <end position="35"/>
    </location>
</feature>
<reference evidence="3" key="1">
    <citation type="submission" date="2016-10" db="EMBL/GenBank/DDBJ databases">
        <authorList>
            <person name="Varghese N."/>
            <person name="Submissions S."/>
        </authorList>
    </citation>
    <scope>NUCLEOTIDE SEQUENCE [LARGE SCALE GENOMIC DNA]</scope>
    <source>
        <strain evidence="3">CGMCC 1.10657</strain>
    </source>
</reference>
<dbReference type="AlphaFoldDB" id="A0A1H3Z9G5"/>
<dbReference type="Pfam" id="PF13557">
    <property type="entry name" value="Phenol_MetA_deg"/>
    <property type="match status" value="1"/>
</dbReference>
<dbReference type="InterPro" id="IPR025737">
    <property type="entry name" value="FApF"/>
</dbReference>
<keyword evidence="3" id="KW-1185">Reference proteome</keyword>
<sequence>MTVKVSLSRPAGAGTCAAAMAAALTLLPASMPANATEGGIGYYVPGTMATLIDRAPVQAGWVIKPQYLHYSGDFGASADTPIAGVVALGLDVDLDAFAPGVIYTFEQPVLGAKYSLGAFPSWVDVTVSGAVETSLGNVRRRDSVSGLGDTTLIPALMAWVDDCWQYNLLVAAHAPTGDYKVGRLANEGLNYWALDLVGGAAYSNLAAGFNFSAFAGVMFNEENSDTDYRSGRLFHLDASIQQMIKAGSGFITLGLNGFWAEQLSADRKPGIIIPGDFKQRSAGIGPVAGYLLPMGSDNFLVELSWLPELDTENTPEGDYVWLKLVYQFQPGK</sequence>
<protein>
    <submittedName>
        <fullName evidence="2">Uncharacterized conserved protein</fullName>
    </submittedName>
</protein>
<feature type="chain" id="PRO_5011598684" evidence="1">
    <location>
        <begin position="36"/>
        <end position="332"/>
    </location>
</feature>
<organism evidence="2 3">
    <name type="scientific">Microbulbifer marinus</name>
    <dbReference type="NCBI Taxonomy" id="658218"/>
    <lineage>
        <taxon>Bacteria</taxon>
        <taxon>Pseudomonadati</taxon>
        <taxon>Pseudomonadota</taxon>
        <taxon>Gammaproteobacteria</taxon>
        <taxon>Cellvibrionales</taxon>
        <taxon>Microbulbiferaceae</taxon>
        <taxon>Microbulbifer</taxon>
    </lineage>
</organism>
<proteinExistence type="predicted"/>
<dbReference type="EMBL" id="FNQO01000002">
    <property type="protein sequence ID" value="SEA20376.1"/>
    <property type="molecule type" value="Genomic_DNA"/>
</dbReference>
<name>A0A1H3Z9G5_9GAMM</name>
<dbReference type="STRING" id="658218.SAMN05216562_2272"/>